<organism evidence="1">
    <name type="scientific">Anoxybacillus flavithermus</name>
    <dbReference type="NCBI Taxonomy" id="33934"/>
    <lineage>
        <taxon>Bacteria</taxon>
        <taxon>Bacillati</taxon>
        <taxon>Bacillota</taxon>
        <taxon>Bacilli</taxon>
        <taxon>Bacillales</taxon>
        <taxon>Anoxybacillaceae</taxon>
        <taxon>Anoxybacillus</taxon>
    </lineage>
</organism>
<dbReference type="PANTHER" id="PTHR33558:SF1">
    <property type="entry name" value="GLUTAREDOXIN-LIKE PROTEIN C5ORF63 HOMOLOG"/>
    <property type="match status" value="1"/>
</dbReference>
<dbReference type="EMBL" id="JPZO01000097">
    <property type="protein sequence ID" value="KFZ32271.1"/>
    <property type="molecule type" value="Genomic_DNA"/>
</dbReference>
<accession>A0A094JI99</accession>
<dbReference type="InterPro" id="IPR036249">
    <property type="entry name" value="Thioredoxin-like_sf"/>
</dbReference>
<dbReference type="InterPro" id="IPR008554">
    <property type="entry name" value="Glutaredoxin-like"/>
</dbReference>
<dbReference type="Pfam" id="PF05768">
    <property type="entry name" value="Glrx-like"/>
    <property type="match status" value="1"/>
</dbReference>
<evidence type="ECO:0000313" key="1">
    <source>
        <dbReference type="EMBL" id="KFZ32271.1"/>
    </source>
</evidence>
<dbReference type="AlphaFoldDB" id="A0A094JI99"/>
<comment type="caution">
    <text evidence="1">The sequence shown here is derived from an EMBL/GenBank/DDBJ whole genome shotgun (WGS) entry which is preliminary data.</text>
</comment>
<reference evidence="1" key="1">
    <citation type="submission" date="2014-08" db="EMBL/GenBank/DDBJ databases">
        <title>Fullgenome sequencing of Anoxybacillus sp.25 isolate from Garga hot-spring Russia.</title>
        <authorList>
            <person name="Rozanov A.S."/>
            <person name="Kotenko A.V."/>
            <person name="Malup T.K."/>
            <person name="Peltek S.E."/>
        </authorList>
    </citation>
    <scope>NUCLEOTIDE SEQUENCE [LARGE SCALE GENOMIC DNA]</scope>
    <source>
        <strain evidence="1">25</strain>
    </source>
</reference>
<dbReference type="InterPro" id="IPR052565">
    <property type="entry name" value="Glutaredoxin-like_YDR286C"/>
</dbReference>
<name>A0A094JI99_9BACL</name>
<proteinExistence type="predicted"/>
<sequence>MEGTKHESDRIFERNCCLCDEAKAILRELQVEWEEVDIYKDEQLLEQYHLIIPVIEVDGEMVAYGRIHKDVIRKRLQKNEAVE</sequence>
<dbReference type="PANTHER" id="PTHR33558">
    <property type="entry name" value="GLUTAREDOXIN-LIKE PROTEIN C5ORF63 HOMOLOG"/>
    <property type="match status" value="1"/>
</dbReference>
<dbReference type="Gene3D" id="3.40.30.10">
    <property type="entry name" value="Glutaredoxin"/>
    <property type="match status" value="1"/>
</dbReference>
<gene>
    <name evidence="1" type="ORF">JS44_13205</name>
</gene>
<protein>
    <submittedName>
        <fullName evidence="1">Glutaredoxin</fullName>
    </submittedName>
</protein>
<dbReference type="SUPFAM" id="SSF52833">
    <property type="entry name" value="Thioredoxin-like"/>
    <property type="match status" value="1"/>
</dbReference>